<accession>A0ABV6BQU9</accession>
<name>A0ABV6BQU9_9FLAO</name>
<protein>
    <submittedName>
        <fullName evidence="1">Uncharacterized protein</fullName>
    </submittedName>
</protein>
<proteinExistence type="predicted"/>
<comment type="caution">
    <text evidence="1">The sequence shown here is derived from an EMBL/GenBank/DDBJ whole genome shotgun (WGS) entry which is preliminary data.</text>
</comment>
<reference evidence="1 2" key="1">
    <citation type="submission" date="2024-09" db="EMBL/GenBank/DDBJ databases">
        <authorList>
            <person name="Sun Q."/>
            <person name="Mori K."/>
        </authorList>
    </citation>
    <scope>NUCLEOTIDE SEQUENCE [LARGE SCALE GENOMIC DNA]</scope>
    <source>
        <strain evidence="1 2">CGMCC 1.12926</strain>
    </source>
</reference>
<dbReference type="RefSeq" id="WP_379686532.1">
    <property type="nucleotide sequence ID" value="NZ_JBHLYW010000009.1"/>
</dbReference>
<sequence length="85" mass="10598">MKTRDYAYFFRVKFKDRYDEFWLGEDIEGISSSLKYEFIEDLKIIRISHCMVYTCEITAILDYYNLEYVRYYDLEDQKRQPDFIK</sequence>
<dbReference type="Proteomes" id="UP001589734">
    <property type="component" value="Unassembled WGS sequence"/>
</dbReference>
<organism evidence="1 2">
    <name type="scientific">Flavobacterium procerum</name>
    <dbReference type="NCBI Taxonomy" id="1455569"/>
    <lineage>
        <taxon>Bacteria</taxon>
        <taxon>Pseudomonadati</taxon>
        <taxon>Bacteroidota</taxon>
        <taxon>Flavobacteriia</taxon>
        <taxon>Flavobacteriales</taxon>
        <taxon>Flavobacteriaceae</taxon>
        <taxon>Flavobacterium</taxon>
    </lineage>
</organism>
<keyword evidence="2" id="KW-1185">Reference proteome</keyword>
<evidence type="ECO:0000313" key="1">
    <source>
        <dbReference type="EMBL" id="MFC0077828.1"/>
    </source>
</evidence>
<dbReference type="EMBL" id="JBHLYW010000009">
    <property type="protein sequence ID" value="MFC0077828.1"/>
    <property type="molecule type" value="Genomic_DNA"/>
</dbReference>
<gene>
    <name evidence="1" type="ORF">ACFFLS_12330</name>
</gene>
<evidence type="ECO:0000313" key="2">
    <source>
        <dbReference type="Proteomes" id="UP001589734"/>
    </source>
</evidence>